<feature type="chain" id="PRO_5046896500" evidence="1">
    <location>
        <begin position="30"/>
        <end position="159"/>
    </location>
</feature>
<name>A0ABR8DVF6_9NOSO</name>
<protein>
    <submittedName>
        <fullName evidence="2">Uncharacterized protein</fullName>
    </submittedName>
</protein>
<dbReference type="EMBL" id="JACJSI010000058">
    <property type="protein sequence ID" value="MBD2532409.1"/>
    <property type="molecule type" value="Genomic_DNA"/>
</dbReference>
<comment type="caution">
    <text evidence="2">The sequence shown here is derived from an EMBL/GenBank/DDBJ whole genome shotgun (WGS) entry which is preliminary data.</text>
</comment>
<accession>A0ABR8DVF6</accession>
<sequence>MVNIITITSLSAFVFASTTSLLLVQTVTAKPVQTKKQVNQPIPFNSRLRTYPANNSLPASRLITIERVIKKSSKMRITEAKLTTYEEFAAKTGEYKSSISNNRMVWIVTGFVQGELRMAKGRSVCTDNAKLVELTDAETGDSFGRSIYCPPNNQINFMQ</sequence>
<keyword evidence="3" id="KW-1185">Reference proteome</keyword>
<keyword evidence="1" id="KW-0732">Signal</keyword>
<organism evidence="2 3">
    <name type="scientific">Nostoc flagelliforme FACHB-838</name>
    <dbReference type="NCBI Taxonomy" id="2692904"/>
    <lineage>
        <taxon>Bacteria</taxon>
        <taxon>Bacillati</taxon>
        <taxon>Cyanobacteriota</taxon>
        <taxon>Cyanophyceae</taxon>
        <taxon>Nostocales</taxon>
        <taxon>Nostocaceae</taxon>
        <taxon>Nostoc</taxon>
    </lineage>
</organism>
<dbReference type="RefSeq" id="WP_190943040.1">
    <property type="nucleotide sequence ID" value="NZ_JACJSI010000058.1"/>
</dbReference>
<proteinExistence type="predicted"/>
<evidence type="ECO:0000313" key="3">
    <source>
        <dbReference type="Proteomes" id="UP000623440"/>
    </source>
</evidence>
<reference evidence="2 3" key="1">
    <citation type="journal article" date="2020" name="ISME J.">
        <title>Comparative genomics reveals insights into cyanobacterial evolution and habitat adaptation.</title>
        <authorList>
            <person name="Chen M.Y."/>
            <person name="Teng W.K."/>
            <person name="Zhao L."/>
            <person name="Hu C.X."/>
            <person name="Zhou Y.K."/>
            <person name="Han B.P."/>
            <person name="Song L.R."/>
            <person name="Shu W.S."/>
        </authorList>
    </citation>
    <scope>NUCLEOTIDE SEQUENCE [LARGE SCALE GENOMIC DNA]</scope>
    <source>
        <strain evidence="2 3">FACHB-838</strain>
    </source>
</reference>
<evidence type="ECO:0000256" key="1">
    <source>
        <dbReference type="SAM" id="SignalP"/>
    </source>
</evidence>
<gene>
    <name evidence="2" type="ORF">H6G97_23640</name>
</gene>
<evidence type="ECO:0000313" key="2">
    <source>
        <dbReference type="EMBL" id="MBD2532409.1"/>
    </source>
</evidence>
<feature type="signal peptide" evidence="1">
    <location>
        <begin position="1"/>
        <end position="29"/>
    </location>
</feature>
<dbReference type="Proteomes" id="UP000623440">
    <property type="component" value="Unassembled WGS sequence"/>
</dbReference>